<proteinExistence type="predicted"/>
<evidence type="ECO:0008006" key="2">
    <source>
        <dbReference type="Google" id="ProtNLM"/>
    </source>
</evidence>
<evidence type="ECO:0000313" key="1">
    <source>
        <dbReference type="EMBL" id="GAI13080.1"/>
    </source>
</evidence>
<name>X1MEH0_9ZZZZ</name>
<dbReference type="Pfam" id="PF13589">
    <property type="entry name" value="HATPase_c_3"/>
    <property type="match status" value="1"/>
</dbReference>
<gene>
    <name evidence="1" type="ORF">S06H3_22271</name>
</gene>
<dbReference type="AlphaFoldDB" id="X1MEH0"/>
<feature type="non-terminal residue" evidence="1">
    <location>
        <position position="1"/>
    </location>
</feature>
<sequence>GIKKEEVYEHVFRFGMPAETKGRTIGVYGIGLKRAIFKLGENILIESDDGEEFFSVRIDKNWLADEENWELDFECQEKSKGSPLTRITVTEIFPNIAEEIGSITFENKLRDGIKDTYSIFMEDRVTIEVNDKPVERYDFAFLFDVEKNFAPFHKKYIFDDIEVEIYAGYT</sequence>
<comment type="caution">
    <text evidence="1">The sequence shown here is derived from an EMBL/GenBank/DDBJ whole genome shotgun (WGS) entry which is preliminary data.</text>
</comment>
<protein>
    <recommendedName>
        <fullName evidence="2">Histidine kinase/HSP90-like ATPase domain-containing protein</fullName>
    </recommendedName>
</protein>
<organism evidence="1">
    <name type="scientific">marine sediment metagenome</name>
    <dbReference type="NCBI Taxonomy" id="412755"/>
    <lineage>
        <taxon>unclassified sequences</taxon>
        <taxon>metagenomes</taxon>
        <taxon>ecological metagenomes</taxon>
    </lineage>
</organism>
<dbReference type="EMBL" id="BARV01011867">
    <property type="protein sequence ID" value="GAI13080.1"/>
    <property type="molecule type" value="Genomic_DNA"/>
</dbReference>
<reference evidence="1" key="1">
    <citation type="journal article" date="2014" name="Front. Microbiol.">
        <title>High frequency of phylogenetically diverse reductive dehalogenase-homologous genes in deep subseafloor sedimentary metagenomes.</title>
        <authorList>
            <person name="Kawai M."/>
            <person name="Futagami T."/>
            <person name="Toyoda A."/>
            <person name="Takaki Y."/>
            <person name="Nishi S."/>
            <person name="Hori S."/>
            <person name="Arai W."/>
            <person name="Tsubouchi T."/>
            <person name="Morono Y."/>
            <person name="Uchiyama I."/>
            <person name="Ito T."/>
            <person name="Fujiyama A."/>
            <person name="Inagaki F."/>
            <person name="Takami H."/>
        </authorList>
    </citation>
    <scope>NUCLEOTIDE SEQUENCE</scope>
    <source>
        <strain evidence="1">Expedition CK06-06</strain>
    </source>
</reference>
<accession>X1MEH0</accession>